<name>A0A6J7RTA8_9ZZZZ</name>
<protein>
    <submittedName>
        <fullName evidence="2">Unannotated protein</fullName>
    </submittedName>
</protein>
<feature type="region of interest" description="Disordered" evidence="1">
    <location>
        <begin position="72"/>
        <end position="100"/>
    </location>
</feature>
<dbReference type="EMBL" id="CAFBPX010000052">
    <property type="protein sequence ID" value="CAB5031902.1"/>
    <property type="molecule type" value="Genomic_DNA"/>
</dbReference>
<accession>A0A6J7RTA8</accession>
<dbReference type="AlphaFoldDB" id="A0A6J7RTA8"/>
<evidence type="ECO:0000313" key="2">
    <source>
        <dbReference type="EMBL" id="CAB5031902.1"/>
    </source>
</evidence>
<organism evidence="2">
    <name type="scientific">freshwater metagenome</name>
    <dbReference type="NCBI Taxonomy" id="449393"/>
    <lineage>
        <taxon>unclassified sequences</taxon>
        <taxon>metagenomes</taxon>
        <taxon>ecological metagenomes</taxon>
    </lineage>
</organism>
<reference evidence="2" key="1">
    <citation type="submission" date="2020-05" db="EMBL/GenBank/DDBJ databases">
        <authorList>
            <person name="Chiriac C."/>
            <person name="Salcher M."/>
            <person name="Ghai R."/>
            <person name="Kavagutti S V."/>
        </authorList>
    </citation>
    <scope>NUCLEOTIDE SEQUENCE</scope>
</reference>
<sequence length="100" mass="11035">MKYCERKKIEPKMPKNITNEAALVAENARLRKKRSGSIGSGVRLSCSRKNAIITRPNAIEISTVELLHPSALERTMPKVSGKRPTTARISPRGSRPRSGP</sequence>
<gene>
    <name evidence="2" type="ORF">UFOPK4175_00415</name>
</gene>
<evidence type="ECO:0000256" key="1">
    <source>
        <dbReference type="SAM" id="MobiDB-lite"/>
    </source>
</evidence>
<feature type="compositionally biased region" description="Low complexity" evidence="1">
    <location>
        <begin position="90"/>
        <end position="100"/>
    </location>
</feature>
<proteinExistence type="predicted"/>